<feature type="transmembrane region" description="Helical" evidence="9">
    <location>
        <begin position="174"/>
        <end position="199"/>
    </location>
</feature>
<keyword evidence="13" id="KW-1185">Reference proteome</keyword>
<evidence type="ECO:0000256" key="8">
    <source>
        <dbReference type="ARBA" id="ARBA00023136"/>
    </source>
</evidence>
<keyword evidence="3 9" id="KW-0813">Transport</keyword>
<feature type="transmembrane region" description="Helical" evidence="9">
    <location>
        <begin position="276"/>
        <end position="294"/>
    </location>
</feature>
<evidence type="ECO:0000313" key="13">
    <source>
        <dbReference type="Proteomes" id="UP001275049"/>
    </source>
</evidence>
<keyword evidence="5" id="KW-0997">Cell inner membrane</keyword>
<evidence type="ECO:0000256" key="6">
    <source>
        <dbReference type="ARBA" id="ARBA00022692"/>
    </source>
</evidence>
<dbReference type="GO" id="GO:0015920">
    <property type="term" value="P:lipopolysaccharide transport"/>
    <property type="evidence" value="ECO:0007669"/>
    <property type="project" value="TreeGrafter"/>
</dbReference>
<comment type="caution">
    <text evidence="12">The sequence shown here is derived from an EMBL/GenBank/DDBJ whole genome shotgun (WGS) entry which is preliminary data.</text>
</comment>
<evidence type="ECO:0000256" key="1">
    <source>
        <dbReference type="ARBA" id="ARBA00004429"/>
    </source>
</evidence>
<dbReference type="Proteomes" id="UP001275049">
    <property type="component" value="Unassembled WGS sequence"/>
</dbReference>
<gene>
    <name evidence="12" type="ORF">R6G80_00105</name>
    <name evidence="11" type="ORF">R6G86_03515</name>
</gene>
<dbReference type="PANTHER" id="PTHR30413:SF8">
    <property type="entry name" value="TRANSPORT PERMEASE PROTEIN"/>
    <property type="match status" value="1"/>
</dbReference>
<dbReference type="Proteomes" id="UP001281731">
    <property type="component" value="Unassembled WGS sequence"/>
</dbReference>
<feature type="domain" description="ABC transmembrane type-2" evidence="10">
    <location>
        <begin position="68"/>
        <end position="301"/>
    </location>
</feature>
<feature type="transmembrane region" description="Helical" evidence="9">
    <location>
        <begin position="101"/>
        <end position="130"/>
    </location>
</feature>
<feature type="transmembrane region" description="Helical" evidence="9">
    <location>
        <begin position="142"/>
        <end position="168"/>
    </location>
</feature>
<evidence type="ECO:0000313" key="12">
    <source>
        <dbReference type="EMBL" id="MDY5154137.1"/>
    </source>
</evidence>
<sequence>MTDNTRTYNALAYERFDRLSHEDLRPVAPTQGRIRGTRASWVAIWEYRNLWWLLVKRELKARYKDSVLGFLWTLIRPLIQLFIYYFAIGKILGAERGIPDFAVYIFAGLTLWQLFSEIVASGTTSIIANAGVIKKVYLPREIFPLAATGASVINFVAQMVILVFGAYFIRGIDIVPFLIYIPASILVALVYGVACALWLSAVNVYLRDVQYLVEVALLVGMWLCPILYSFSMVISMAPAWVATVFSWNPLSLAVMGMQAGVWKAGTLTQAVYPPKLLTHIGIVLAIGIVLIFVAQRYFARKQKNFAQEL</sequence>
<keyword evidence="4 9" id="KW-1003">Cell membrane</keyword>
<dbReference type="RefSeq" id="WP_102165393.1">
    <property type="nucleotide sequence ID" value="NZ_CAMYCL010000001.1"/>
</dbReference>
<dbReference type="EMBL" id="JAWNGC010000001">
    <property type="protein sequence ID" value="MDY5154137.1"/>
    <property type="molecule type" value="Genomic_DNA"/>
</dbReference>
<keyword evidence="6 9" id="KW-0812">Transmembrane</keyword>
<dbReference type="GO" id="GO:0005886">
    <property type="term" value="C:plasma membrane"/>
    <property type="evidence" value="ECO:0007669"/>
    <property type="project" value="UniProtKB-SubCell"/>
</dbReference>
<evidence type="ECO:0000256" key="3">
    <source>
        <dbReference type="ARBA" id="ARBA00022448"/>
    </source>
</evidence>
<dbReference type="Pfam" id="PF01061">
    <property type="entry name" value="ABC2_membrane"/>
    <property type="match status" value="1"/>
</dbReference>
<name>A0AAW9HUX0_9ACTO</name>
<keyword evidence="7 9" id="KW-1133">Transmembrane helix</keyword>
<evidence type="ECO:0000256" key="7">
    <source>
        <dbReference type="ARBA" id="ARBA00022989"/>
    </source>
</evidence>
<evidence type="ECO:0000256" key="9">
    <source>
        <dbReference type="RuleBase" id="RU361157"/>
    </source>
</evidence>
<dbReference type="EMBL" id="JAWNGA010000004">
    <property type="protein sequence ID" value="MDY5132813.1"/>
    <property type="molecule type" value="Genomic_DNA"/>
</dbReference>
<evidence type="ECO:0000259" key="10">
    <source>
        <dbReference type="PROSITE" id="PS51012"/>
    </source>
</evidence>
<feature type="transmembrane region" description="Helical" evidence="9">
    <location>
        <begin position="67"/>
        <end position="89"/>
    </location>
</feature>
<evidence type="ECO:0000313" key="14">
    <source>
        <dbReference type="Proteomes" id="UP001281731"/>
    </source>
</evidence>
<protein>
    <recommendedName>
        <fullName evidence="9">Transport permease protein</fullName>
    </recommendedName>
</protein>
<evidence type="ECO:0000256" key="5">
    <source>
        <dbReference type="ARBA" id="ARBA00022519"/>
    </source>
</evidence>
<keyword evidence="8 9" id="KW-0472">Membrane</keyword>
<dbReference type="InterPro" id="IPR047817">
    <property type="entry name" value="ABC2_TM_bact-type"/>
</dbReference>
<evidence type="ECO:0000256" key="4">
    <source>
        <dbReference type="ARBA" id="ARBA00022475"/>
    </source>
</evidence>
<dbReference type="PROSITE" id="PS51012">
    <property type="entry name" value="ABC_TM2"/>
    <property type="match status" value="1"/>
</dbReference>
<accession>A0AAW9HUX0</accession>
<evidence type="ECO:0000256" key="2">
    <source>
        <dbReference type="ARBA" id="ARBA00007783"/>
    </source>
</evidence>
<evidence type="ECO:0000313" key="11">
    <source>
        <dbReference type="EMBL" id="MDY5132813.1"/>
    </source>
</evidence>
<reference evidence="12 13" key="1">
    <citation type="submission" date="2023-10" db="EMBL/GenBank/DDBJ databases">
        <title>Whole Genome based description of the genera Actinobaculum and Actinotignum reveals a complex phylogenetic relationship within the species included in the genus Actinotignum.</title>
        <authorList>
            <person name="Jensen C.S."/>
            <person name="Dargis R."/>
            <person name="Kemp M."/>
            <person name="Christensen J.J."/>
        </authorList>
    </citation>
    <scope>NUCLEOTIDE SEQUENCE</scope>
    <source>
        <strain evidence="12">SLA_B511</strain>
        <strain evidence="11 13">SLA_B974</strain>
    </source>
</reference>
<dbReference type="AlphaFoldDB" id="A0AAW9HUX0"/>
<dbReference type="GO" id="GO:0140359">
    <property type="term" value="F:ABC-type transporter activity"/>
    <property type="evidence" value="ECO:0007669"/>
    <property type="project" value="InterPro"/>
</dbReference>
<comment type="subcellular location">
    <subcellularLocation>
        <location evidence="1">Cell inner membrane</location>
        <topology evidence="1">Multi-pass membrane protein</topology>
    </subcellularLocation>
    <subcellularLocation>
        <location evidence="9">Cell membrane</location>
        <topology evidence="9">Multi-pass membrane protein</topology>
    </subcellularLocation>
</comment>
<proteinExistence type="inferred from homology"/>
<comment type="similarity">
    <text evidence="2 9">Belongs to the ABC-2 integral membrane protein family.</text>
</comment>
<dbReference type="PANTHER" id="PTHR30413">
    <property type="entry name" value="INNER MEMBRANE TRANSPORT PERMEASE"/>
    <property type="match status" value="1"/>
</dbReference>
<organism evidence="12 14">
    <name type="scientific">Actinotignum urinale</name>
    <dbReference type="NCBI Taxonomy" id="190146"/>
    <lineage>
        <taxon>Bacteria</taxon>
        <taxon>Bacillati</taxon>
        <taxon>Actinomycetota</taxon>
        <taxon>Actinomycetes</taxon>
        <taxon>Actinomycetales</taxon>
        <taxon>Actinomycetaceae</taxon>
        <taxon>Actinotignum</taxon>
    </lineage>
</organism>
<feature type="transmembrane region" description="Helical" evidence="9">
    <location>
        <begin position="211"/>
        <end position="241"/>
    </location>
</feature>
<dbReference type="InterPro" id="IPR013525">
    <property type="entry name" value="ABC2_TM"/>
</dbReference>